<sequence length="299" mass="31834">MSIHIPARTLCQATFRSAITARAVTQVPRWARSYATPAAGSSRTAIVTGSSRGIGKAIALRLANDGYDVCINDVAANKSGCDEVVKEIEGLGRKAFAFAADVSNLQEVQELVKTSASELGPLNTMIANAGIAQVKGLLELTEQDFKRMFEVNVYGVFNCYKAAAEQMISQGSGGKLLGAASIVAFKPFPLLSHYSASKWAVRGMTQAFAMEMAEHKITVNAYAPGIVGTAMWDLIDEKLGEKTGAKKGETIKKYTDDLIALGRTSVPEDVASTVSFLASKDSDYMTGQTIVIDGGIIFT</sequence>
<dbReference type="PANTHER" id="PTHR42760">
    <property type="entry name" value="SHORT-CHAIN DEHYDROGENASES/REDUCTASES FAMILY MEMBER"/>
    <property type="match status" value="1"/>
</dbReference>
<reference evidence="4 5" key="1">
    <citation type="journal article" date="2017" name="Genome Announc.">
        <title>Genome sequence of the saprophytic ascomycete Epicoccum nigrum ICMP 19927 strain isolated from New Zealand.</title>
        <authorList>
            <person name="Fokin M."/>
            <person name="Fleetwood D."/>
            <person name="Weir B.S."/>
            <person name="Villas-Boas S.G."/>
        </authorList>
    </citation>
    <scope>NUCLEOTIDE SEQUENCE [LARGE SCALE GENOMIC DNA]</scope>
    <source>
        <strain evidence="4 5">ICMP 19927</strain>
    </source>
</reference>
<dbReference type="GO" id="GO:0006633">
    <property type="term" value="P:fatty acid biosynthetic process"/>
    <property type="evidence" value="ECO:0007669"/>
    <property type="project" value="TreeGrafter"/>
</dbReference>
<protein>
    <recommendedName>
        <fullName evidence="6">Diacetyl reductase [(S)-acetoin forming]</fullName>
    </recommendedName>
</protein>
<dbReference type="PRINTS" id="PR00080">
    <property type="entry name" value="SDRFAMILY"/>
</dbReference>
<dbReference type="GO" id="GO:0048038">
    <property type="term" value="F:quinone binding"/>
    <property type="evidence" value="ECO:0007669"/>
    <property type="project" value="TreeGrafter"/>
</dbReference>
<evidence type="ECO:0000256" key="3">
    <source>
        <dbReference type="RuleBase" id="RU000363"/>
    </source>
</evidence>
<gene>
    <name evidence="4" type="ORF">B5807_02584</name>
</gene>
<dbReference type="InterPro" id="IPR036291">
    <property type="entry name" value="NAD(P)-bd_dom_sf"/>
</dbReference>
<dbReference type="PANTHER" id="PTHR42760:SF121">
    <property type="entry name" value="3-OXOACYL-(ACYL-CARRIER-PROTEIN) REDUCTASE"/>
    <property type="match status" value="1"/>
</dbReference>
<dbReference type="PRINTS" id="PR00081">
    <property type="entry name" value="GDHRDH"/>
</dbReference>
<evidence type="ECO:0000313" key="4">
    <source>
        <dbReference type="EMBL" id="OSS52339.1"/>
    </source>
</evidence>
<dbReference type="Gene3D" id="3.40.50.720">
    <property type="entry name" value="NAD(P)-binding Rossmann-like Domain"/>
    <property type="match status" value="1"/>
</dbReference>
<dbReference type="STRING" id="105696.A0A1Y2M961"/>
<dbReference type="InterPro" id="IPR020904">
    <property type="entry name" value="Sc_DH/Rdtase_CS"/>
</dbReference>
<dbReference type="SUPFAM" id="SSF51735">
    <property type="entry name" value="NAD(P)-binding Rossmann-fold domains"/>
    <property type="match status" value="1"/>
</dbReference>
<dbReference type="PROSITE" id="PS00061">
    <property type="entry name" value="ADH_SHORT"/>
    <property type="match status" value="1"/>
</dbReference>
<evidence type="ECO:0000313" key="5">
    <source>
        <dbReference type="Proteomes" id="UP000193240"/>
    </source>
</evidence>
<organism evidence="4 5">
    <name type="scientific">Epicoccum nigrum</name>
    <name type="common">Soil fungus</name>
    <name type="synonym">Epicoccum purpurascens</name>
    <dbReference type="NCBI Taxonomy" id="105696"/>
    <lineage>
        <taxon>Eukaryota</taxon>
        <taxon>Fungi</taxon>
        <taxon>Dikarya</taxon>
        <taxon>Ascomycota</taxon>
        <taxon>Pezizomycotina</taxon>
        <taxon>Dothideomycetes</taxon>
        <taxon>Pleosporomycetidae</taxon>
        <taxon>Pleosporales</taxon>
        <taxon>Pleosporineae</taxon>
        <taxon>Didymellaceae</taxon>
        <taxon>Epicoccum</taxon>
    </lineage>
</organism>
<evidence type="ECO:0000256" key="1">
    <source>
        <dbReference type="ARBA" id="ARBA00006484"/>
    </source>
</evidence>
<dbReference type="GO" id="GO:0016616">
    <property type="term" value="F:oxidoreductase activity, acting on the CH-OH group of donors, NAD or NADP as acceptor"/>
    <property type="evidence" value="ECO:0007669"/>
    <property type="project" value="TreeGrafter"/>
</dbReference>
<keyword evidence="2" id="KW-0521">NADP</keyword>
<dbReference type="OMA" id="MFEVNVY"/>
<accession>A0A1Y2M961</accession>
<evidence type="ECO:0008006" key="6">
    <source>
        <dbReference type="Google" id="ProtNLM"/>
    </source>
</evidence>
<dbReference type="InterPro" id="IPR002347">
    <property type="entry name" value="SDR_fam"/>
</dbReference>
<dbReference type="AlphaFoldDB" id="A0A1Y2M961"/>
<dbReference type="Pfam" id="PF00106">
    <property type="entry name" value="adh_short"/>
    <property type="match status" value="1"/>
</dbReference>
<comment type="similarity">
    <text evidence="1 3">Belongs to the short-chain dehydrogenases/reductases (SDR) family.</text>
</comment>
<dbReference type="EMBL" id="KZ107839">
    <property type="protein sequence ID" value="OSS52339.1"/>
    <property type="molecule type" value="Genomic_DNA"/>
</dbReference>
<dbReference type="FunFam" id="3.40.50.720:FF:000084">
    <property type="entry name" value="Short-chain dehydrogenase reductase"/>
    <property type="match status" value="1"/>
</dbReference>
<keyword evidence="5" id="KW-1185">Reference proteome</keyword>
<evidence type="ECO:0000256" key="2">
    <source>
        <dbReference type="ARBA" id="ARBA00022857"/>
    </source>
</evidence>
<proteinExistence type="inferred from homology"/>
<name>A0A1Y2M961_EPING</name>
<dbReference type="InParanoid" id="A0A1Y2M961"/>
<dbReference type="Proteomes" id="UP000193240">
    <property type="component" value="Unassembled WGS sequence"/>
</dbReference>